<keyword evidence="2" id="KW-0812">Transmembrane</keyword>
<sequence length="168" mass="18024">MDSPKRTSIYAAMALVVAAVAAVALVVAVVGDVREPDDCLAVDESLVTLIATRSAAGPITPQAAVAVEDPFARSRQSVPYNDYYIVVMRFQVPDGTTVDGVWGLGTNAPKPERGRSLSQQAPVDGRASSLAALTPQAEQWTDWPNRDIPIQESDPLVQKARRCPLRQV</sequence>
<organism evidence="3 4">
    <name type="scientific">Nocardia tenerifensis</name>
    <dbReference type="NCBI Taxonomy" id="228006"/>
    <lineage>
        <taxon>Bacteria</taxon>
        <taxon>Bacillati</taxon>
        <taxon>Actinomycetota</taxon>
        <taxon>Actinomycetes</taxon>
        <taxon>Mycobacteriales</taxon>
        <taxon>Nocardiaceae</taxon>
        <taxon>Nocardia</taxon>
    </lineage>
</organism>
<dbReference type="RefSeq" id="WP_040743563.1">
    <property type="nucleotide sequence ID" value="NZ_QJKF01000001.1"/>
</dbReference>
<accession>A0A318KFC1</accession>
<keyword evidence="2" id="KW-0472">Membrane</keyword>
<reference evidence="3 4" key="1">
    <citation type="submission" date="2018-05" db="EMBL/GenBank/DDBJ databases">
        <title>Genomic Encyclopedia of Type Strains, Phase IV (KMG-IV): sequencing the most valuable type-strain genomes for metagenomic binning, comparative biology and taxonomic classification.</title>
        <authorList>
            <person name="Goeker M."/>
        </authorList>
    </citation>
    <scope>NUCLEOTIDE SEQUENCE [LARGE SCALE GENOMIC DNA]</scope>
    <source>
        <strain evidence="3 4">DSM 44704</strain>
    </source>
</reference>
<evidence type="ECO:0000313" key="4">
    <source>
        <dbReference type="Proteomes" id="UP000247569"/>
    </source>
</evidence>
<comment type="caution">
    <text evidence="3">The sequence shown here is derived from an EMBL/GenBank/DDBJ whole genome shotgun (WGS) entry which is preliminary data.</text>
</comment>
<evidence type="ECO:0000313" key="3">
    <source>
        <dbReference type="EMBL" id="PXX71665.1"/>
    </source>
</evidence>
<keyword evidence="4" id="KW-1185">Reference proteome</keyword>
<name>A0A318KFC1_9NOCA</name>
<dbReference type="Proteomes" id="UP000247569">
    <property type="component" value="Unassembled WGS sequence"/>
</dbReference>
<proteinExistence type="predicted"/>
<feature type="region of interest" description="Disordered" evidence="1">
    <location>
        <begin position="106"/>
        <end position="126"/>
    </location>
</feature>
<protein>
    <submittedName>
        <fullName evidence="3">Uncharacterized protein</fullName>
    </submittedName>
</protein>
<feature type="transmembrane region" description="Helical" evidence="2">
    <location>
        <begin position="9"/>
        <end position="30"/>
    </location>
</feature>
<keyword evidence="2" id="KW-1133">Transmembrane helix</keyword>
<dbReference type="EMBL" id="QJKF01000001">
    <property type="protein sequence ID" value="PXX71665.1"/>
    <property type="molecule type" value="Genomic_DNA"/>
</dbReference>
<gene>
    <name evidence="3" type="ORF">DFR70_1011099</name>
</gene>
<evidence type="ECO:0000256" key="2">
    <source>
        <dbReference type="SAM" id="Phobius"/>
    </source>
</evidence>
<dbReference type="AlphaFoldDB" id="A0A318KFC1"/>
<evidence type="ECO:0000256" key="1">
    <source>
        <dbReference type="SAM" id="MobiDB-lite"/>
    </source>
</evidence>
<dbReference type="OrthoDB" id="4460548at2"/>